<gene>
    <name evidence="1" type="ORF">YOLOSWAG_274</name>
</gene>
<evidence type="ECO:0000313" key="2">
    <source>
        <dbReference type="Proteomes" id="UP000221250"/>
    </source>
</evidence>
<dbReference type="Proteomes" id="UP000221250">
    <property type="component" value="Segment"/>
</dbReference>
<evidence type="ECO:0000313" key="1">
    <source>
        <dbReference type="EMBL" id="AQT28746.1"/>
    </source>
</evidence>
<reference evidence="1 2" key="1">
    <citation type="submission" date="2017-01" db="EMBL/GenBank/DDBJ databases">
        <authorList>
            <person name="Mah S.A."/>
            <person name="Swanson W.J."/>
            <person name="Moy G.W."/>
            <person name="Vacquier V.D."/>
        </authorList>
    </citation>
    <scope>NUCLEOTIDE SEQUENCE [LARGE SCALE GENOMIC DNA]</scope>
</reference>
<sequence>MHRNVEFPNMTDKEVESFLLAPDQCNFVKVRKLEDGEWIGIYRLAYTWSVCCGIGEVTSFKYRWCFENREEAEYMFANCVDFDDEPDVDHRHTLVGHRYGSRGPRLVMLDQHGFPRW</sequence>
<organism evidence="1 2">
    <name type="scientific">Erwinia phage vB_EamM_Yoloswag</name>
    <dbReference type="NCBI Taxonomy" id="1958956"/>
    <lineage>
        <taxon>Viruses</taxon>
        <taxon>Duplodnaviria</taxon>
        <taxon>Heunggongvirae</taxon>
        <taxon>Uroviricota</taxon>
        <taxon>Caudoviricetes</taxon>
        <taxon>Yoloswagvirus</taxon>
        <taxon>Yoloswagvirus yoloswag</taxon>
    </lineage>
</organism>
<keyword evidence="2" id="KW-1185">Reference proteome</keyword>
<name>A0A1S6L3J5_9CAUD</name>
<dbReference type="EMBL" id="KY448244">
    <property type="protein sequence ID" value="AQT28746.1"/>
    <property type="molecule type" value="Genomic_DNA"/>
</dbReference>
<accession>A0A1S6L3J5</accession>
<protein>
    <submittedName>
        <fullName evidence="1">Uncharacterized protein</fullName>
    </submittedName>
</protein>
<proteinExistence type="predicted"/>